<organism evidence="1 2">
    <name type="scientific">Amycolatopsis acidicola</name>
    <dbReference type="NCBI Taxonomy" id="2596893"/>
    <lineage>
        <taxon>Bacteria</taxon>
        <taxon>Bacillati</taxon>
        <taxon>Actinomycetota</taxon>
        <taxon>Actinomycetes</taxon>
        <taxon>Pseudonocardiales</taxon>
        <taxon>Pseudonocardiaceae</taxon>
        <taxon>Amycolatopsis</taxon>
    </lineage>
</organism>
<evidence type="ECO:0000313" key="1">
    <source>
        <dbReference type="EMBL" id="KAA9160514.1"/>
    </source>
</evidence>
<dbReference type="InterPro" id="IPR051209">
    <property type="entry name" value="FAD-bind_Monooxygenase_sf"/>
</dbReference>
<dbReference type="InterPro" id="IPR036188">
    <property type="entry name" value="FAD/NAD-bd_sf"/>
</dbReference>
<evidence type="ECO:0000313" key="2">
    <source>
        <dbReference type="Proteomes" id="UP000319769"/>
    </source>
</evidence>
<name>A0A5N0V3Z9_9PSEU</name>
<dbReference type="Gene3D" id="3.50.50.60">
    <property type="entry name" value="FAD/NAD(P)-binding domain"/>
    <property type="match status" value="2"/>
</dbReference>
<reference evidence="1" key="1">
    <citation type="submission" date="2019-09" db="EMBL/GenBank/DDBJ databases">
        <authorList>
            <person name="Teo W.F.A."/>
            <person name="Duangmal K."/>
        </authorList>
    </citation>
    <scope>NUCLEOTIDE SEQUENCE [LARGE SCALE GENOMIC DNA]</scope>
    <source>
        <strain evidence="1">K81G1</strain>
    </source>
</reference>
<comment type="caution">
    <text evidence="1">The sequence shown here is derived from an EMBL/GenBank/DDBJ whole genome shotgun (WGS) entry which is preliminary data.</text>
</comment>
<sequence>MSTMDGDQGPGDATRLRSALEVANIPTLLLVLAHLTGDERWLDEPYRPRRAEPLSDNDTAGLPESLQREVREAAYDAILASEGAGTAIPPIDVGRIAGMLSAALTEDVPEEYGELLAEELGLVSRDVGPLRPPGGFRAVVIGAGMSGICMAVKLEAAGIDYVVLEKDPDLGGTWLENVYPGCGVDTPSHFYSFSFEPNAEWSRYFPKRDEVWNYFARIADSHGIRRRIRFSTEVAGAEYDSDRSLWRVRARDADGREFELETPVLISAVGQVNRPSVPPIEGIEDFTGPVMHTARWRREVDLAGKRVAVVGTGASAMQLVPAIADEAARVLVFQRTKQWALPHPNYSRDVPEGVRYLMSRVPLYARWYRLRTFWNFGDRLYDPLLIDPDWPHQDRSINAANEKHRVFLSRHIERELGERTDLLDDCVPDYPPYVKRPLLDNGWFRTVARPDVDLITEGIAKVTASGVVTESGEEHEVDVIALATGFKILQFLWPMEIRGSHGKTLRQVWGEDDARAYLGVTVPGFPNFFVINGPNTFAGHGGSAIIATEFEVRYTMQAIRRIVEAGLASVDVREDVFWDYNKEVDEMLARMIWSHTKTSTYFRNDAGRIVVNSPWKYIDYWARTKDFEPGDYEEVPKEVAS</sequence>
<proteinExistence type="predicted"/>
<protein>
    <submittedName>
        <fullName evidence="1">NAD(P)/FAD-dependent oxidoreductase</fullName>
    </submittedName>
</protein>
<gene>
    <name evidence="1" type="ORF">FPZ12_016905</name>
</gene>
<dbReference type="Proteomes" id="UP000319769">
    <property type="component" value="Unassembled WGS sequence"/>
</dbReference>
<keyword evidence="2" id="KW-1185">Reference proteome</keyword>
<dbReference type="PANTHER" id="PTHR42877:SF4">
    <property type="entry name" value="FAD_NAD(P)-BINDING DOMAIN-CONTAINING PROTEIN-RELATED"/>
    <property type="match status" value="1"/>
</dbReference>
<dbReference type="Pfam" id="PF13738">
    <property type="entry name" value="Pyr_redox_3"/>
    <property type="match status" value="1"/>
</dbReference>
<dbReference type="PANTHER" id="PTHR42877">
    <property type="entry name" value="L-ORNITHINE N(5)-MONOOXYGENASE-RELATED"/>
    <property type="match status" value="1"/>
</dbReference>
<accession>A0A5N0V3Z9</accession>
<dbReference type="RefSeq" id="WP_144748231.1">
    <property type="nucleotide sequence ID" value="NZ_VMNW02000021.1"/>
</dbReference>
<dbReference type="AlphaFoldDB" id="A0A5N0V3Z9"/>
<dbReference type="OrthoDB" id="5168853at2"/>
<dbReference type="SUPFAM" id="SSF51905">
    <property type="entry name" value="FAD/NAD(P)-binding domain"/>
    <property type="match status" value="2"/>
</dbReference>
<dbReference type="EMBL" id="VMNW02000021">
    <property type="protein sequence ID" value="KAA9160514.1"/>
    <property type="molecule type" value="Genomic_DNA"/>
</dbReference>